<dbReference type="EC" id="2.7.1.21" evidence="2"/>
<dbReference type="SUPFAM" id="SSF52540">
    <property type="entry name" value="P-loop containing nucleoside triphosphate hydrolases"/>
    <property type="match status" value="1"/>
</dbReference>
<evidence type="ECO:0000256" key="13">
    <source>
        <dbReference type="RuleBase" id="RU004165"/>
    </source>
</evidence>
<evidence type="ECO:0000256" key="9">
    <source>
        <dbReference type="ARBA" id="ARBA00022833"/>
    </source>
</evidence>
<keyword evidence="10" id="KW-0067">ATP-binding</keyword>
<evidence type="ECO:0000256" key="12">
    <source>
        <dbReference type="ARBA" id="ARBA00048113"/>
    </source>
</evidence>
<feature type="region of interest" description="Disordered" evidence="14">
    <location>
        <begin position="1"/>
        <end position="97"/>
    </location>
</feature>
<evidence type="ECO:0000256" key="1">
    <source>
        <dbReference type="ARBA" id="ARBA00007587"/>
    </source>
</evidence>
<reference evidence="15" key="1">
    <citation type="submission" date="2025-08" db="UniProtKB">
        <authorList>
            <consortium name="Ensembl"/>
        </authorList>
    </citation>
    <scope>IDENTIFICATION</scope>
</reference>
<dbReference type="SUPFAM" id="SSF57716">
    <property type="entry name" value="Glucocorticoid receptor-like (DNA-binding domain)"/>
    <property type="match status" value="1"/>
</dbReference>
<evidence type="ECO:0000256" key="14">
    <source>
        <dbReference type="SAM" id="MobiDB-lite"/>
    </source>
</evidence>
<comment type="subunit">
    <text evidence="11">Homotetramer. Tetramerization from dimerization is induced by ATP and increases catalytic efficiency due to a high affinity for thymidine. Tetramerization is inhibited by phosphorylation at Ser-13. Interacts (via the KEN box) with FZR1.</text>
</comment>
<dbReference type="PANTHER" id="PTHR11441">
    <property type="entry name" value="THYMIDINE KINASE"/>
    <property type="match status" value="1"/>
</dbReference>
<keyword evidence="7" id="KW-0547">Nucleotide-binding</keyword>
<evidence type="ECO:0000256" key="5">
    <source>
        <dbReference type="ARBA" id="ARBA00022679"/>
    </source>
</evidence>
<feature type="region of interest" description="Disordered" evidence="14">
    <location>
        <begin position="170"/>
        <end position="195"/>
    </location>
</feature>
<evidence type="ECO:0000256" key="3">
    <source>
        <dbReference type="ARBA" id="ARBA00021150"/>
    </source>
</evidence>
<dbReference type="Proteomes" id="UP000694419">
    <property type="component" value="Unplaced"/>
</dbReference>
<dbReference type="GO" id="GO:0004797">
    <property type="term" value="F:thymidine kinase activity"/>
    <property type="evidence" value="ECO:0007669"/>
    <property type="project" value="UniProtKB-EC"/>
</dbReference>
<organism evidence="15 16">
    <name type="scientific">Calidris pygmaea</name>
    <name type="common">Spoon-billed sandpiper</name>
    <dbReference type="NCBI Taxonomy" id="425635"/>
    <lineage>
        <taxon>Eukaryota</taxon>
        <taxon>Metazoa</taxon>
        <taxon>Chordata</taxon>
        <taxon>Craniata</taxon>
        <taxon>Vertebrata</taxon>
        <taxon>Euteleostomi</taxon>
        <taxon>Archelosauria</taxon>
        <taxon>Archosauria</taxon>
        <taxon>Dinosauria</taxon>
        <taxon>Saurischia</taxon>
        <taxon>Theropoda</taxon>
        <taxon>Coelurosauria</taxon>
        <taxon>Aves</taxon>
        <taxon>Neognathae</taxon>
        <taxon>Neoaves</taxon>
        <taxon>Charadriiformes</taxon>
        <taxon>Scolopacidae</taxon>
        <taxon>Calidris</taxon>
    </lineage>
</organism>
<dbReference type="Gene3D" id="3.40.50.300">
    <property type="entry name" value="P-loop containing nucleotide triphosphate hydrolases"/>
    <property type="match status" value="1"/>
</dbReference>
<dbReference type="GO" id="GO:0005524">
    <property type="term" value="F:ATP binding"/>
    <property type="evidence" value="ECO:0007669"/>
    <property type="project" value="UniProtKB-KW"/>
</dbReference>
<dbReference type="PROSITE" id="PS00603">
    <property type="entry name" value="TK_CELLULAR_TYPE"/>
    <property type="match status" value="1"/>
</dbReference>
<comment type="catalytic activity">
    <reaction evidence="12">
        <text>thymidine + ATP = dTMP + ADP + H(+)</text>
        <dbReference type="Rhea" id="RHEA:19129"/>
        <dbReference type="ChEBI" id="CHEBI:15378"/>
        <dbReference type="ChEBI" id="CHEBI:17748"/>
        <dbReference type="ChEBI" id="CHEBI:30616"/>
        <dbReference type="ChEBI" id="CHEBI:63528"/>
        <dbReference type="ChEBI" id="CHEBI:456216"/>
        <dbReference type="EC" id="2.7.1.21"/>
    </reaction>
    <physiologicalReaction direction="left-to-right" evidence="12">
        <dbReference type="Rhea" id="RHEA:19130"/>
    </physiologicalReaction>
</comment>
<evidence type="ECO:0000256" key="11">
    <source>
        <dbReference type="ARBA" id="ARBA00046642"/>
    </source>
</evidence>
<evidence type="ECO:0000256" key="7">
    <source>
        <dbReference type="ARBA" id="ARBA00022741"/>
    </source>
</evidence>
<keyword evidence="8" id="KW-0418">Kinase</keyword>
<evidence type="ECO:0000256" key="4">
    <source>
        <dbReference type="ARBA" id="ARBA00022634"/>
    </source>
</evidence>
<dbReference type="AlphaFoldDB" id="A0A8C3PH02"/>
<keyword evidence="6" id="KW-0479">Metal-binding</keyword>
<evidence type="ECO:0000256" key="10">
    <source>
        <dbReference type="ARBA" id="ARBA00022840"/>
    </source>
</evidence>
<keyword evidence="5" id="KW-0808">Transferase</keyword>
<name>A0A8C3PH02_9CHAR</name>
<evidence type="ECO:0000256" key="6">
    <source>
        <dbReference type="ARBA" id="ARBA00022723"/>
    </source>
</evidence>
<dbReference type="Pfam" id="PF00265">
    <property type="entry name" value="TK"/>
    <property type="match status" value="1"/>
</dbReference>
<dbReference type="PANTHER" id="PTHR11441:SF0">
    <property type="entry name" value="THYMIDINE KINASE, CYTOSOLIC"/>
    <property type="match status" value="1"/>
</dbReference>
<evidence type="ECO:0000256" key="8">
    <source>
        <dbReference type="ARBA" id="ARBA00022777"/>
    </source>
</evidence>
<comment type="similarity">
    <text evidence="1 13">Belongs to the thymidine kinase family.</text>
</comment>
<dbReference type="GO" id="GO:0046872">
    <property type="term" value="F:metal ion binding"/>
    <property type="evidence" value="ECO:0007669"/>
    <property type="project" value="UniProtKB-KW"/>
</dbReference>
<dbReference type="InterPro" id="IPR020633">
    <property type="entry name" value="Thymidine_kinase_CS"/>
</dbReference>
<proteinExistence type="inferred from homology"/>
<evidence type="ECO:0000313" key="15">
    <source>
        <dbReference type="Ensembl" id="ENSCPGP00000000783.1"/>
    </source>
</evidence>
<dbReference type="FunFam" id="3.30.60.20:FF:000028">
    <property type="entry name" value="Thymidine kinase"/>
    <property type="match status" value="1"/>
</dbReference>
<dbReference type="Ensembl" id="ENSCPGT00000000868.1">
    <property type="protein sequence ID" value="ENSCPGP00000000783.1"/>
    <property type="gene ID" value="ENSCPGG00000000624.1"/>
</dbReference>
<evidence type="ECO:0000313" key="16">
    <source>
        <dbReference type="Proteomes" id="UP000694419"/>
    </source>
</evidence>
<evidence type="ECO:0000256" key="2">
    <source>
        <dbReference type="ARBA" id="ARBA00012118"/>
    </source>
</evidence>
<sequence length="392" mass="43298">MAAKWAPAECPHRYTPLESGGSHEPAQEGTWGHPAPARRSWHGRERRQLGHHRPGAPFALKTQRRPSRRWWGGGDPRGSPPDAGVPPHQEGEAAPHLQHHGVHVAWAEGRVRRARGRPARGGHSLHRAAPTLGSYVIAHRRHRHPPRHQRGGCEPRLVLTGELGVEKEVGQAAGAPGRPSRPRAPRIIPGAGDPPTTLSCSTELMRRVRRFQLAQYRCLLVKYAKDTRYSTSGVSTHDKNTMEALPACLLMDTYQEALHSAVIGIDEGQFFPDIVEFCEMMANTGKTVIVAALDGTFQRKAFGSILNLVPLAESVVKLNAVCMECYREASYTKRLGAEREVEVIGGADKYHSVCRACYFRKRPQQAGLENKENMPLGVKQPEVAASRKIFTS</sequence>
<accession>A0A8C3PH02</accession>
<keyword evidence="16" id="KW-1185">Reference proteome</keyword>
<dbReference type="GO" id="GO:0071897">
    <property type="term" value="P:DNA biosynthetic process"/>
    <property type="evidence" value="ECO:0007669"/>
    <property type="project" value="UniProtKB-KW"/>
</dbReference>
<dbReference type="InterPro" id="IPR027417">
    <property type="entry name" value="P-loop_NTPase"/>
</dbReference>
<dbReference type="FunFam" id="3.40.50.300:FF:000761">
    <property type="entry name" value="Thymidine kinase"/>
    <property type="match status" value="1"/>
</dbReference>
<dbReference type="GO" id="GO:0046104">
    <property type="term" value="P:thymidine metabolic process"/>
    <property type="evidence" value="ECO:0007669"/>
    <property type="project" value="TreeGrafter"/>
</dbReference>
<reference evidence="15" key="2">
    <citation type="submission" date="2025-09" db="UniProtKB">
        <authorList>
            <consortium name="Ensembl"/>
        </authorList>
    </citation>
    <scope>IDENTIFICATION</scope>
</reference>
<dbReference type="Gene3D" id="3.30.60.20">
    <property type="match status" value="1"/>
</dbReference>
<keyword evidence="9" id="KW-0862">Zinc</keyword>
<protein>
    <recommendedName>
        <fullName evidence="3">Thymidine kinase, cytosolic</fullName>
        <ecNumber evidence="2">2.7.1.21</ecNumber>
    </recommendedName>
</protein>
<dbReference type="InterPro" id="IPR001267">
    <property type="entry name" value="Thymidine_kinase"/>
</dbReference>
<keyword evidence="4" id="KW-0237">DNA synthesis</keyword>